<feature type="non-terminal residue" evidence="2">
    <location>
        <position position="165"/>
    </location>
</feature>
<feature type="non-terminal residue" evidence="2">
    <location>
        <position position="1"/>
    </location>
</feature>
<comment type="caution">
    <text evidence="2">The sequence shown here is derived from an EMBL/GenBank/DDBJ whole genome shotgun (WGS) entry which is preliminary data.</text>
</comment>
<keyword evidence="3" id="KW-1185">Reference proteome</keyword>
<feature type="chain" id="PRO_5042082840" evidence="1">
    <location>
        <begin position="16"/>
        <end position="165"/>
    </location>
</feature>
<dbReference type="EMBL" id="JASPKZ010007916">
    <property type="protein sequence ID" value="KAJ9581469.1"/>
    <property type="molecule type" value="Genomic_DNA"/>
</dbReference>
<proteinExistence type="predicted"/>
<protein>
    <submittedName>
        <fullName evidence="2">Uncharacterized protein</fullName>
    </submittedName>
</protein>
<feature type="signal peptide" evidence="1">
    <location>
        <begin position="1"/>
        <end position="15"/>
    </location>
</feature>
<sequence length="165" mass="18765">FIVLLLSFIISTSSTSPSRRIIFNLRENHRQTLTNSRTIIIGPKYEMNLNMENEMTVACSAKKETTKIASEDIFSSEPQFDMELSWDKMFNYSPTKLNIIKIISVAEIQCFAGSMKRLNPSSVPSVRNLGVPITEPSLQENNHRSMTLLMSNIWAKCPKEVFVSK</sequence>
<accession>A0AAD7ZIS2</accession>
<keyword evidence="1" id="KW-0732">Signal</keyword>
<reference evidence="2" key="2">
    <citation type="submission" date="2023-05" db="EMBL/GenBank/DDBJ databases">
        <authorList>
            <person name="Fouks B."/>
        </authorList>
    </citation>
    <scope>NUCLEOTIDE SEQUENCE</scope>
    <source>
        <strain evidence="2">Stay&amp;Tobe</strain>
        <tissue evidence="2">Testes</tissue>
    </source>
</reference>
<evidence type="ECO:0000313" key="2">
    <source>
        <dbReference type="EMBL" id="KAJ9581469.1"/>
    </source>
</evidence>
<evidence type="ECO:0000256" key="1">
    <source>
        <dbReference type="SAM" id="SignalP"/>
    </source>
</evidence>
<dbReference type="Proteomes" id="UP001233999">
    <property type="component" value="Unassembled WGS sequence"/>
</dbReference>
<reference evidence="2" key="1">
    <citation type="journal article" date="2023" name="IScience">
        <title>Live-bearing cockroach genome reveals convergent evolutionary mechanisms linked to viviparity in insects and beyond.</title>
        <authorList>
            <person name="Fouks B."/>
            <person name="Harrison M.C."/>
            <person name="Mikhailova A.A."/>
            <person name="Marchal E."/>
            <person name="English S."/>
            <person name="Carruthers M."/>
            <person name="Jennings E.C."/>
            <person name="Chiamaka E.L."/>
            <person name="Frigard R.A."/>
            <person name="Pippel M."/>
            <person name="Attardo G.M."/>
            <person name="Benoit J.B."/>
            <person name="Bornberg-Bauer E."/>
            <person name="Tobe S.S."/>
        </authorList>
    </citation>
    <scope>NUCLEOTIDE SEQUENCE</scope>
    <source>
        <strain evidence="2">Stay&amp;Tobe</strain>
    </source>
</reference>
<evidence type="ECO:0000313" key="3">
    <source>
        <dbReference type="Proteomes" id="UP001233999"/>
    </source>
</evidence>
<dbReference type="AlphaFoldDB" id="A0AAD7ZIS2"/>
<name>A0AAD7ZIS2_DIPPU</name>
<organism evidence="2 3">
    <name type="scientific">Diploptera punctata</name>
    <name type="common">Pacific beetle cockroach</name>
    <dbReference type="NCBI Taxonomy" id="6984"/>
    <lineage>
        <taxon>Eukaryota</taxon>
        <taxon>Metazoa</taxon>
        <taxon>Ecdysozoa</taxon>
        <taxon>Arthropoda</taxon>
        <taxon>Hexapoda</taxon>
        <taxon>Insecta</taxon>
        <taxon>Pterygota</taxon>
        <taxon>Neoptera</taxon>
        <taxon>Polyneoptera</taxon>
        <taxon>Dictyoptera</taxon>
        <taxon>Blattodea</taxon>
        <taxon>Blaberoidea</taxon>
        <taxon>Blaberidae</taxon>
        <taxon>Diplopterinae</taxon>
        <taxon>Diploptera</taxon>
    </lineage>
</organism>
<gene>
    <name evidence="2" type="ORF">L9F63_023356</name>
</gene>